<dbReference type="SUPFAM" id="SSF56519">
    <property type="entry name" value="Penicillin binding protein dimerisation domain"/>
    <property type="match status" value="1"/>
</dbReference>
<dbReference type="InterPro" id="IPR036138">
    <property type="entry name" value="PBP_dimer_sf"/>
</dbReference>
<dbReference type="EC" id="3.4.16.4" evidence="17"/>
<evidence type="ECO:0000259" key="16">
    <source>
        <dbReference type="Pfam" id="PF03717"/>
    </source>
</evidence>
<dbReference type="Gene3D" id="3.30.1390.30">
    <property type="entry name" value="Penicillin-binding protein 2a, domain 3"/>
    <property type="match status" value="1"/>
</dbReference>
<gene>
    <name evidence="17" type="primary">mrdA</name>
    <name evidence="17" type="ORF">RM519_08385</name>
</gene>
<evidence type="ECO:0000256" key="11">
    <source>
        <dbReference type="ARBA" id="ARBA00022989"/>
    </source>
</evidence>
<sequence>MQKGALLYISVILVGVIFIGRLFYLQVLDNPYQTSPLNNASIKRIYDYPERGYIYDRNLELLVANEQAYDVMVIPKEVKPLDTIEFCSLLKIDKATFLKQFNKAKKYSTWLPHVFIGQVSKEDYGPLQEKLHKYKGFYIQKRSIRKYPMKTAANIVGYLSEVNENKIKDNPYYQQGELIGHMGVERVYENTLRGEKGVKRIQKDRFNREIGSYKEGLYDSLSSPGKDLTLSLDAVLQQYGDQLMTNKRGGIVAIEPSSGEILALVSAPTYDPNKMVGRIRSKNSSIFFGDTISKPMYDRGLQAQYPPGSPFKIITGLIGLQEGVIDENTMVTCNHGFRYGPRNKMGCHPHASKVKLNFGIYTSCNAYFASTYLKILNKYDKVQDGMDAWSEHSKSFGLGNFLGYDLPSGQKGLIPDGDYYDRWYPSKRWASTYTISNAIGQGEVITTPIQLANMTAAIANRGYYYTPHIVKNIEGQELDKKFTTKHVTTIDKEHFEPIIEGLSDVFNHPDGTAYASRVSDIEICGKTGTAENFANINGERTQLTDHSIFIAFAPKDDPKIAIAVFVENGYWGSRWAGPIATLMIEKYLKGDTNRKYLEERMFNGSLQEEYNSQLDSLYRAEGKK</sequence>
<keyword evidence="10" id="KW-0573">Peptidoglycan synthesis</keyword>
<keyword evidence="8 17" id="KW-0378">Hydrolase</keyword>
<dbReference type="PANTHER" id="PTHR30627:SF2">
    <property type="entry name" value="PEPTIDOGLYCAN D,D-TRANSPEPTIDASE MRDA"/>
    <property type="match status" value="1"/>
</dbReference>
<feature type="domain" description="Penicillin-binding protein transpeptidase" evidence="15">
    <location>
        <begin position="249"/>
        <end position="580"/>
    </location>
</feature>
<evidence type="ECO:0000256" key="8">
    <source>
        <dbReference type="ARBA" id="ARBA00022801"/>
    </source>
</evidence>
<evidence type="ECO:0000256" key="13">
    <source>
        <dbReference type="ARBA" id="ARBA00023316"/>
    </source>
</evidence>
<dbReference type="InterPro" id="IPR005311">
    <property type="entry name" value="PBP_dimer"/>
</dbReference>
<name>A0ABU2Y882_9FLAO</name>
<organism evidence="17 18">
    <name type="scientific">Urechidicola vernalis</name>
    <dbReference type="NCBI Taxonomy" id="3075600"/>
    <lineage>
        <taxon>Bacteria</taxon>
        <taxon>Pseudomonadati</taxon>
        <taxon>Bacteroidota</taxon>
        <taxon>Flavobacteriia</taxon>
        <taxon>Flavobacteriales</taxon>
        <taxon>Flavobacteriaceae</taxon>
        <taxon>Urechidicola</taxon>
    </lineage>
</organism>
<evidence type="ECO:0000256" key="2">
    <source>
        <dbReference type="ARBA" id="ARBA00004236"/>
    </source>
</evidence>
<keyword evidence="9" id="KW-0133">Cell shape</keyword>
<accession>A0ABU2Y882</accession>
<keyword evidence="11 14" id="KW-1133">Transmembrane helix</keyword>
<dbReference type="Gene3D" id="3.90.1310.10">
    <property type="entry name" value="Penicillin-binding protein 2a (Domain 2)"/>
    <property type="match status" value="1"/>
</dbReference>
<evidence type="ECO:0000256" key="10">
    <source>
        <dbReference type="ARBA" id="ARBA00022984"/>
    </source>
</evidence>
<dbReference type="Proteomes" id="UP001252186">
    <property type="component" value="Unassembled WGS sequence"/>
</dbReference>
<evidence type="ECO:0000256" key="5">
    <source>
        <dbReference type="ARBA" id="ARBA00022645"/>
    </source>
</evidence>
<evidence type="ECO:0000313" key="18">
    <source>
        <dbReference type="Proteomes" id="UP001252186"/>
    </source>
</evidence>
<evidence type="ECO:0000256" key="7">
    <source>
        <dbReference type="ARBA" id="ARBA00022692"/>
    </source>
</evidence>
<proteinExistence type="predicted"/>
<keyword evidence="12 14" id="KW-0472">Membrane</keyword>
<dbReference type="PANTHER" id="PTHR30627">
    <property type="entry name" value="PEPTIDOGLYCAN D,D-TRANSPEPTIDASE"/>
    <property type="match status" value="1"/>
</dbReference>
<dbReference type="NCBIfam" id="TIGR03423">
    <property type="entry name" value="pbp2_mrdA"/>
    <property type="match status" value="1"/>
</dbReference>
<feature type="transmembrane region" description="Helical" evidence="14">
    <location>
        <begin position="5"/>
        <end position="24"/>
    </location>
</feature>
<dbReference type="Gene3D" id="3.40.710.10">
    <property type="entry name" value="DD-peptidase/beta-lactamase superfamily"/>
    <property type="match status" value="1"/>
</dbReference>
<feature type="domain" description="Penicillin-binding protein dimerisation" evidence="16">
    <location>
        <begin position="48"/>
        <end position="211"/>
    </location>
</feature>
<dbReference type="InterPro" id="IPR001460">
    <property type="entry name" value="PCN-bd_Tpept"/>
</dbReference>
<evidence type="ECO:0000256" key="12">
    <source>
        <dbReference type="ARBA" id="ARBA00023136"/>
    </source>
</evidence>
<evidence type="ECO:0000256" key="14">
    <source>
        <dbReference type="SAM" id="Phobius"/>
    </source>
</evidence>
<evidence type="ECO:0000256" key="6">
    <source>
        <dbReference type="ARBA" id="ARBA00022670"/>
    </source>
</evidence>
<evidence type="ECO:0000256" key="4">
    <source>
        <dbReference type="ARBA" id="ARBA00022519"/>
    </source>
</evidence>
<dbReference type="InterPro" id="IPR012338">
    <property type="entry name" value="Beta-lactam/transpept-like"/>
</dbReference>
<dbReference type="Pfam" id="PF00905">
    <property type="entry name" value="Transpeptidase"/>
    <property type="match status" value="1"/>
</dbReference>
<keyword evidence="5 17" id="KW-0121">Carboxypeptidase</keyword>
<evidence type="ECO:0000313" key="17">
    <source>
        <dbReference type="EMBL" id="MDT0553258.1"/>
    </source>
</evidence>
<evidence type="ECO:0000256" key="3">
    <source>
        <dbReference type="ARBA" id="ARBA00022475"/>
    </source>
</evidence>
<keyword evidence="18" id="KW-1185">Reference proteome</keyword>
<evidence type="ECO:0000259" key="15">
    <source>
        <dbReference type="Pfam" id="PF00905"/>
    </source>
</evidence>
<keyword evidence="3" id="KW-1003">Cell membrane</keyword>
<dbReference type="EMBL" id="JAVRHV010000003">
    <property type="protein sequence ID" value="MDT0553258.1"/>
    <property type="molecule type" value="Genomic_DNA"/>
</dbReference>
<dbReference type="GO" id="GO:0009002">
    <property type="term" value="F:serine-type D-Ala-D-Ala carboxypeptidase activity"/>
    <property type="evidence" value="ECO:0007669"/>
    <property type="project" value="UniProtKB-EC"/>
</dbReference>
<protein>
    <submittedName>
        <fullName evidence="17">Penicillin-binding protein 2</fullName>
        <ecNumber evidence="17">3.4.16.4</ecNumber>
    </submittedName>
</protein>
<comment type="subcellular location">
    <subcellularLocation>
        <location evidence="2">Cell membrane</location>
    </subcellularLocation>
    <subcellularLocation>
        <location evidence="1">Membrane</location>
        <topology evidence="1">Single-pass membrane protein</topology>
    </subcellularLocation>
</comment>
<evidence type="ECO:0000256" key="1">
    <source>
        <dbReference type="ARBA" id="ARBA00004167"/>
    </source>
</evidence>
<keyword evidence="4" id="KW-0997">Cell inner membrane</keyword>
<reference evidence="17 18" key="1">
    <citation type="submission" date="2023-09" db="EMBL/GenBank/DDBJ databases">
        <authorList>
            <person name="Rey-Velasco X."/>
        </authorList>
    </citation>
    <scope>NUCLEOTIDE SEQUENCE [LARGE SCALE GENOMIC DNA]</scope>
    <source>
        <strain evidence="17 18">P050</strain>
    </source>
</reference>
<keyword evidence="6" id="KW-0645">Protease</keyword>
<dbReference type="InterPro" id="IPR050515">
    <property type="entry name" value="Beta-lactam/transpept"/>
</dbReference>
<dbReference type="InterPro" id="IPR017790">
    <property type="entry name" value="Penicillin-binding_protein_2"/>
</dbReference>
<dbReference type="SUPFAM" id="SSF56601">
    <property type="entry name" value="beta-lactamase/transpeptidase-like"/>
    <property type="match status" value="1"/>
</dbReference>
<keyword evidence="13" id="KW-0961">Cell wall biogenesis/degradation</keyword>
<dbReference type="RefSeq" id="WP_311593250.1">
    <property type="nucleotide sequence ID" value="NZ_JAVRHV010000003.1"/>
</dbReference>
<comment type="caution">
    <text evidence="17">The sequence shown here is derived from an EMBL/GenBank/DDBJ whole genome shotgun (WGS) entry which is preliminary data.</text>
</comment>
<dbReference type="Pfam" id="PF03717">
    <property type="entry name" value="PBP_dimer"/>
    <property type="match status" value="1"/>
</dbReference>
<keyword evidence="7 14" id="KW-0812">Transmembrane</keyword>
<evidence type="ECO:0000256" key="9">
    <source>
        <dbReference type="ARBA" id="ARBA00022960"/>
    </source>
</evidence>